<dbReference type="SUPFAM" id="SSF52540">
    <property type="entry name" value="P-loop containing nucleoside triphosphate hydrolases"/>
    <property type="match status" value="1"/>
</dbReference>
<accession>A0AAV4DFL4</accession>
<evidence type="ECO:0000256" key="1">
    <source>
        <dbReference type="ARBA" id="ARBA00005771"/>
    </source>
</evidence>
<organism evidence="4 5">
    <name type="scientific">Plakobranchus ocellatus</name>
    <dbReference type="NCBI Taxonomy" id="259542"/>
    <lineage>
        <taxon>Eukaryota</taxon>
        <taxon>Metazoa</taxon>
        <taxon>Spiralia</taxon>
        <taxon>Lophotrochozoa</taxon>
        <taxon>Mollusca</taxon>
        <taxon>Gastropoda</taxon>
        <taxon>Heterobranchia</taxon>
        <taxon>Euthyneura</taxon>
        <taxon>Panpulmonata</taxon>
        <taxon>Sacoglossa</taxon>
        <taxon>Placobranchoidea</taxon>
        <taxon>Plakobranchidae</taxon>
        <taxon>Plakobranchus</taxon>
    </lineage>
</organism>
<name>A0AAV4DFL4_9GAST</name>
<evidence type="ECO:0000313" key="5">
    <source>
        <dbReference type="Proteomes" id="UP000735302"/>
    </source>
</evidence>
<dbReference type="EMBL" id="BLXT01007853">
    <property type="protein sequence ID" value="GFO43022.1"/>
    <property type="molecule type" value="Genomic_DNA"/>
</dbReference>
<proteinExistence type="inferred from homology"/>
<evidence type="ECO:0000256" key="2">
    <source>
        <dbReference type="ARBA" id="ARBA00022679"/>
    </source>
</evidence>
<dbReference type="Gene3D" id="3.40.50.300">
    <property type="entry name" value="P-loop containing nucleotide triphosphate hydrolases"/>
    <property type="match status" value="1"/>
</dbReference>
<keyword evidence="5" id="KW-1185">Reference proteome</keyword>
<keyword evidence="2" id="KW-0808">Transferase</keyword>
<dbReference type="Pfam" id="PF00685">
    <property type="entry name" value="Sulfotransfer_1"/>
    <property type="match status" value="1"/>
</dbReference>
<evidence type="ECO:0000313" key="4">
    <source>
        <dbReference type="EMBL" id="GFO43022.1"/>
    </source>
</evidence>
<comment type="caution">
    <text evidence="4">The sequence shown here is derived from an EMBL/GenBank/DDBJ whole genome shotgun (WGS) entry which is preliminary data.</text>
</comment>
<dbReference type="Proteomes" id="UP000735302">
    <property type="component" value="Unassembled WGS sequence"/>
</dbReference>
<feature type="domain" description="Sulfotransferase" evidence="3">
    <location>
        <begin position="26"/>
        <end position="141"/>
    </location>
</feature>
<dbReference type="GO" id="GO:0008146">
    <property type="term" value="F:sulfotransferase activity"/>
    <property type="evidence" value="ECO:0007669"/>
    <property type="project" value="InterPro"/>
</dbReference>
<dbReference type="AlphaFoldDB" id="A0AAV4DFL4"/>
<evidence type="ECO:0000259" key="3">
    <source>
        <dbReference type="Pfam" id="PF00685"/>
    </source>
</evidence>
<comment type="similarity">
    <text evidence="1">Belongs to the sulfotransferase 1 family.</text>
</comment>
<dbReference type="PANTHER" id="PTHR11783">
    <property type="entry name" value="SULFOTRANSFERASE SULT"/>
    <property type="match status" value="1"/>
</dbReference>
<reference evidence="4 5" key="1">
    <citation type="journal article" date="2021" name="Elife">
        <title>Chloroplast acquisition without the gene transfer in kleptoplastic sea slugs, Plakobranchus ocellatus.</title>
        <authorList>
            <person name="Maeda T."/>
            <person name="Takahashi S."/>
            <person name="Yoshida T."/>
            <person name="Shimamura S."/>
            <person name="Takaki Y."/>
            <person name="Nagai Y."/>
            <person name="Toyoda A."/>
            <person name="Suzuki Y."/>
            <person name="Arimoto A."/>
            <person name="Ishii H."/>
            <person name="Satoh N."/>
            <person name="Nishiyama T."/>
            <person name="Hasebe M."/>
            <person name="Maruyama T."/>
            <person name="Minagawa J."/>
            <person name="Obokata J."/>
            <person name="Shigenobu S."/>
        </authorList>
    </citation>
    <scope>NUCLEOTIDE SEQUENCE [LARGE SCALE GENOMIC DNA]</scope>
</reference>
<sequence>MNYNIFYTSDVLCVYIGLWFFPFVHNGPWWKHVTEAWARRHDDNFLLLCYEDLQADLDKNVRIVAEFLGKSLTDEQVARIVKHCSFNSMKNNNTVNYEWYKGQGIATEETSFLRSGKVGDWRNHLSPDIVKRLDEIVTTKLPEDFPIKDTLSM</sequence>
<gene>
    <name evidence="4" type="ORF">PoB_006952700</name>
</gene>
<dbReference type="InterPro" id="IPR027417">
    <property type="entry name" value="P-loop_NTPase"/>
</dbReference>
<dbReference type="InterPro" id="IPR000863">
    <property type="entry name" value="Sulfotransferase_dom"/>
</dbReference>
<protein>
    <submittedName>
        <fullName evidence="4">Sulfotransferase sult</fullName>
    </submittedName>
</protein>